<protein>
    <recommendedName>
        <fullName evidence="3">DUF4136 domain-containing protein</fullName>
    </recommendedName>
</protein>
<organism evidence="1 2">
    <name type="scientific">Chitinophaga cymbidii</name>
    <dbReference type="NCBI Taxonomy" id="1096750"/>
    <lineage>
        <taxon>Bacteria</taxon>
        <taxon>Pseudomonadati</taxon>
        <taxon>Bacteroidota</taxon>
        <taxon>Chitinophagia</taxon>
        <taxon>Chitinophagales</taxon>
        <taxon>Chitinophagaceae</taxon>
        <taxon>Chitinophaga</taxon>
    </lineage>
</organism>
<keyword evidence="2" id="KW-1185">Reference proteome</keyword>
<evidence type="ECO:0008006" key="3">
    <source>
        <dbReference type="Google" id="ProtNLM"/>
    </source>
</evidence>
<dbReference type="EMBL" id="BKAU01000004">
    <property type="protein sequence ID" value="GEP97021.1"/>
    <property type="molecule type" value="Genomic_DNA"/>
</dbReference>
<name>A0A512RMV2_9BACT</name>
<dbReference type="RefSeq" id="WP_146864208.1">
    <property type="nucleotide sequence ID" value="NZ_BKAU01000004.1"/>
</dbReference>
<dbReference type="Proteomes" id="UP000321436">
    <property type="component" value="Unassembled WGS sequence"/>
</dbReference>
<evidence type="ECO:0000313" key="2">
    <source>
        <dbReference type="Proteomes" id="UP000321436"/>
    </source>
</evidence>
<accession>A0A512RMV2</accession>
<dbReference type="AlphaFoldDB" id="A0A512RMV2"/>
<proteinExistence type="predicted"/>
<evidence type="ECO:0000313" key="1">
    <source>
        <dbReference type="EMBL" id="GEP97021.1"/>
    </source>
</evidence>
<dbReference type="OrthoDB" id="668217at2"/>
<sequence length="199" mass="23175">MRILLLLIPAALLLPGCYSMRLTGAWEAPHPPPRKYQKVFVLGMMPDTALRRRMELHVAGDLARRGIQAFTASQDFDPFAFTATEDKDPMQQFRARGYDGVLTITLLHQFNEGFFLPGSLYYLLCDQYAKDYLRLYAPEFYREAEQYSWESNFYDVREGTRVLALQTYSFNPGSLDKMAHQNGKLITRQLFRRNILSRR</sequence>
<reference evidence="1 2" key="1">
    <citation type="submission" date="2019-07" db="EMBL/GenBank/DDBJ databases">
        <title>Whole genome shotgun sequence of Chitinophaga cymbidii NBRC 109752.</title>
        <authorList>
            <person name="Hosoyama A."/>
            <person name="Uohara A."/>
            <person name="Ohji S."/>
            <person name="Ichikawa N."/>
        </authorList>
    </citation>
    <scope>NUCLEOTIDE SEQUENCE [LARGE SCALE GENOMIC DNA]</scope>
    <source>
        <strain evidence="1 2">NBRC 109752</strain>
    </source>
</reference>
<gene>
    <name evidence="1" type="ORF">CCY01nite_32810</name>
</gene>
<comment type="caution">
    <text evidence="1">The sequence shown here is derived from an EMBL/GenBank/DDBJ whole genome shotgun (WGS) entry which is preliminary data.</text>
</comment>